<dbReference type="RefSeq" id="YP_009103250.1">
    <property type="nucleotide sequence ID" value="NC_025457.1"/>
</dbReference>
<gene>
    <name evidence="1" type="ORF">vB_AbaP_Acibel007_39</name>
</gene>
<evidence type="ECO:0000313" key="1">
    <source>
        <dbReference type="EMBL" id="AHY26810.1"/>
    </source>
</evidence>
<dbReference type="Proteomes" id="UP000028860">
    <property type="component" value="Segment"/>
</dbReference>
<name>A0A075DXE5_9CAUD</name>
<organism evidence="1 2">
    <name type="scientific">Acinetobacter phage vB_AbaP_Acibel007</name>
    <dbReference type="NCBI Taxonomy" id="1481187"/>
    <lineage>
        <taxon>Viruses</taxon>
        <taxon>Duplodnaviria</taxon>
        <taxon>Heunggongvirae</taxon>
        <taxon>Uroviricota</taxon>
        <taxon>Caudoviricetes</taxon>
        <taxon>Autographivirales</taxon>
        <taxon>Autoscriptoviridae</taxon>
        <taxon>Beijerinckvirinae</taxon>
        <taxon>Daemvirus</taxon>
        <taxon>Daemvirus acibel007</taxon>
    </lineage>
</organism>
<sequence length="74" mass="7339">MAKLGETIVSSAISGKPLTLSDKAFSLVGQANDKVAALEGQVQALLALVAAQGIAPTPVEAPVAKPVAKAKTGE</sequence>
<proteinExistence type="predicted"/>
<dbReference type="GeneID" id="22112171"/>
<reference evidence="1 2" key="1">
    <citation type="journal article" date="2014" name="PLoS ONE">
        <title>Characterization of Newly Isolated Lytic Bacteriophages Active against Acinetobacter baumannii.</title>
        <authorList>
            <person name="Merabishvili M."/>
            <person name="Vandenheuvel D."/>
            <person name="Kropinski A.M."/>
            <person name="Mast J."/>
            <person name="De Vos D."/>
            <person name="Verbeken G."/>
            <person name="Noben J.P."/>
            <person name="Lavigne R."/>
            <person name="Vaneechoutte M."/>
            <person name="Pirnay J.P."/>
        </authorList>
    </citation>
    <scope>NUCLEOTIDE SEQUENCE [LARGE SCALE GENOMIC DNA]</scope>
</reference>
<protein>
    <submittedName>
        <fullName evidence="1">Uncharacterized protein</fullName>
    </submittedName>
</protein>
<accession>A0A075DXE5</accession>
<keyword evidence="2" id="KW-1185">Reference proteome</keyword>
<evidence type="ECO:0000313" key="2">
    <source>
        <dbReference type="Proteomes" id="UP000028860"/>
    </source>
</evidence>
<dbReference type="KEGG" id="vg:22112171"/>
<dbReference type="EMBL" id="KJ473423">
    <property type="protein sequence ID" value="AHY26810.1"/>
    <property type="molecule type" value="Genomic_DNA"/>
</dbReference>